<evidence type="ECO:0000313" key="2">
    <source>
        <dbReference type="EMBL" id="NGP87497.1"/>
    </source>
</evidence>
<gene>
    <name evidence="2" type="ORF">G3569_03950</name>
</gene>
<dbReference type="RefSeq" id="WP_165266299.1">
    <property type="nucleotide sequence ID" value="NZ_JAALLS010000003.1"/>
</dbReference>
<feature type="transmembrane region" description="Helical" evidence="1">
    <location>
        <begin position="92"/>
        <end position="115"/>
    </location>
</feature>
<evidence type="ECO:0000256" key="1">
    <source>
        <dbReference type="SAM" id="Phobius"/>
    </source>
</evidence>
<evidence type="ECO:0000313" key="3">
    <source>
        <dbReference type="Proteomes" id="UP000479132"/>
    </source>
</evidence>
<accession>A0A6M1T0J0</accession>
<keyword evidence="3" id="KW-1185">Reference proteome</keyword>
<reference evidence="2 3" key="1">
    <citation type="submission" date="2020-02" db="EMBL/GenBank/DDBJ databases">
        <title>Aliifodinibius halophilus 2W32, complete genome.</title>
        <authorList>
            <person name="Li Y."/>
            <person name="Wu S."/>
        </authorList>
    </citation>
    <scope>NUCLEOTIDE SEQUENCE [LARGE SCALE GENOMIC DNA]</scope>
    <source>
        <strain evidence="2 3">2W32</strain>
    </source>
</reference>
<name>A0A6M1T0J0_9BACT</name>
<proteinExistence type="predicted"/>
<keyword evidence="1" id="KW-1133">Transmembrane helix</keyword>
<dbReference type="EMBL" id="JAALLS010000003">
    <property type="protein sequence ID" value="NGP87497.1"/>
    <property type="molecule type" value="Genomic_DNA"/>
</dbReference>
<organism evidence="2 3">
    <name type="scientific">Fodinibius halophilus</name>
    <dbReference type="NCBI Taxonomy" id="1736908"/>
    <lineage>
        <taxon>Bacteria</taxon>
        <taxon>Pseudomonadati</taxon>
        <taxon>Balneolota</taxon>
        <taxon>Balneolia</taxon>
        <taxon>Balneolales</taxon>
        <taxon>Balneolaceae</taxon>
        <taxon>Fodinibius</taxon>
    </lineage>
</organism>
<feature type="transmembrane region" description="Helical" evidence="1">
    <location>
        <begin position="12"/>
        <end position="36"/>
    </location>
</feature>
<feature type="transmembrane region" description="Helical" evidence="1">
    <location>
        <begin position="135"/>
        <end position="157"/>
    </location>
</feature>
<protein>
    <submittedName>
        <fullName evidence="2">DUF2975 domain-containing protein</fullName>
    </submittedName>
</protein>
<keyword evidence="1" id="KW-0472">Membrane</keyword>
<sequence>MTFNKDWTLAHFLYYISQIGYVLIGGLILIQTFTFFMQSQNNHLSTDLIPVQLEVQEFKEASDIKAGEVTLHINEEMNGRVRLSTSDKSSQWPIIGFFLVGLLKYVILAIVLFLFSKLFKTIIDKEPFSEKNPTYLFTIGWILFLAPFTIPALNFFVHPYFASLDLPENLSIAGLTYMGDGYAYAGIFILVLGYVFKEGNRLYKEQQLTI</sequence>
<feature type="transmembrane region" description="Helical" evidence="1">
    <location>
        <begin position="177"/>
        <end position="196"/>
    </location>
</feature>
<comment type="caution">
    <text evidence="2">The sequence shown here is derived from an EMBL/GenBank/DDBJ whole genome shotgun (WGS) entry which is preliminary data.</text>
</comment>
<keyword evidence="1" id="KW-0812">Transmembrane</keyword>
<dbReference type="InterPro" id="IPR021354">
    <property type="entry name" value="DUF2975"/>
</dbReference>
<dbReference type="AlphaFoldDB" id="A0A6M1T0J0"/>
<dbReference type="Proteomes" id="UP000479132">
    <property type="component" value="Unassembled WGS sequence"/>
</dbReference>
<dbReference type="Pfam" id="PF11188">
    <property type="entry name" value="DUF2975"/>
    <property type="match status" value="1"/>
</dbReference>